<dbReference type="GeneID" id="97608767"/>
<protein>
    <recommendedName>
        <fullName evidence="4">DNA-directed RNA polymerase subunit Rpo11</fullName>
        <ecNumber evidence="4">2.7.7.6</ecNumber>
    </recommendedName>
    <alternativeName>
        <fullName evidence="4">DNA-directed RNA polymerase subunit L</fullName>
    </alternativeName>
</protein>
<keyword evidence="1 4" id="KW-0240">DNA-directed RNA polymerase</keyword>
<dbReference type="NCBIfam" id="NF002239">
    <property type="entry name" value="PRK01146.2-3"/>
    <property type="match status" value="1"/>
</dbReference>
<proteinExistence type="inferred from homology"/>
<organism evidence="6 7">
    <name type="scientific">Methanospirillum stamsii</name>
    <dbReference type="NCBI Taxonomy" id="1277351"/>
    <lineage>
        <taxon>Archaea</taxon>
        <taxon>Methanobacteriati</taxon>
        <taxon>Methanobacteriota</taxon>
        <taxon>Stenosarchaea group</taxon>
        <taxon>Methanomicrobia</taxon>
        <taxon>Methanomicrobiales</taxon>
        <taxon>Methanospirillaceae</taxon>
        <taxon>Methanospirillum</taxon>
    </lineage>
</organism>
<dbReference type="Pfam" id="PF13656">
    <property type="entry name" value="RNA_pol_L_2"/>
    <property type="match status" value="1"/>
</dbReference>
<accession>A0A2V2N4J6</accession>
<dbReference type="GO" id="GO:0000428">
    <property type="term" value="C:DNA-directed RNA polymerase complex"/>
    <property type="evidence" value="ECO:0007669"/>
    <property type="project" value="UniProtKB-KW"/>
</dbReference>
<evidence type="ECO:0000313" key="6">
    <source>
        <dbReference type="EMBL" id="PWR73520.1"/>
    </source>
</evidence>
<dbReference type="CDD" id="cd06927">
    <property type="entry name" value="RNAP_L"/>
    <property type="match status" value="1"/>
</dbReference>
<dbReference type="GO" id="GO:0005737">
    <property type="term" value="C:cytoplasm"/>
    <property type="evidence" value="ECO:0007669"/>
    <property type="project" value="UniProtKB-SubCell"/>
</dbReference>
<comment type="catalytic activity">
    <reaction evidence="4">
        <text>RNA(n) + a ribonucleoside 5'-triphosphate = RNA(n+1) + diphosphate</text>
        <dbReference type="Rhea" id="RHEA:21248"/>
        <dbReference type="Rhea" id="RHEA-COMP:14527"/>
        <dbReference type="Rhea" id="RHEA-COMP:17342"/>
        <dbReference type="ChEBI" id="CHEBI:33019"/>
        <dbReference type="ChEBI" id="CHEBI:61557"/>
        <dbReference type="ChEBI" id="CHEBI:140395"/>
        <dbReference type="EC" id="2.7.7.6"/>
    </reaction>
</comment>
<dbReference type="GO" id="GO:0006351">
    <property type="term" value="P:DNA-templated transcription"/>
    <property type="evidence" value="ECO:0007669"/>
    <property type="project" value="UniProtKB-UniRule"/>
</dbReference>
<feature type="domain" description="DNA-directed RNA polymerase RBP11-like dimerisation" evidence="5">
    <location>
        <begin position="13"/>
        <end position="84"/>
    </location>
</feature>
<reference evidence="6 7" key="1">
    <citation type="submission" date="2018-05" db="EMBL/GenBank/DDBJ databases">
        <title>Draft genome of Methanospirillum stamsii Pt1.</title>
        <authorList>
            <person name="Dueholm M.S."/>
            <person name="Nielsen P.H."/>
            <person name="Bakmann L.F."/>
            <person name="Otzen D.E."/>
        </authorList>
    </citation>
    <scope>NUCLEOTIDE SEQUENCE [LARGE SCALE GENOMIC DNA]</scope>
    <source>
        <strain evidence="6 7">Pt1</strain>
    </source>
</reference>
<comment type="subunit">
    <text evidence="4">Part of the RNA polymerase complex.</text>
</comment>
<dbReference type="RefSeq" id="WP_109940931.1">
    <property type="nucleotide sequence ID" value="NZ_CP176366.1"/>
</dbReference>
<keyword evidence="2 4" id="KW-0963">Cytoplasm</keyword>
<comment type="caution">
    <text evidence="6">The sequence shown here is derived from an EMBL/GenBank/DDBJ whole genome shotgun (WGS) entry which is preliminary data.</text>
</comment>
<comment type="subcellular location">
    <subcellularLocation>
        <location evidence="4">Cytoplasm</location>
    </subcellularLocation>
</comment>
<dbReference type="InterPro" id="IPR036603">
    <property type="entry name" value="RBP11-like"/>
</dbReference>
<keyword evidence="3 4" id="KW-0804">Transcription</keyword>
<keyword evidence="4" id="KW-0808">Transferase</keyword>
<evidence type="ECO:0000256" key="1">
    <source>
        <dbReference type="ARBA" id="ARBA00022478"/>
    </source>
</evidence>
<dbReference type="AlphaFoldDB" id="A0A2V2N4J6"/>
<dbReference type="OrthoDB" id="24205at2157"/>
<evidence type="ECO:0000259" key="5">
    <source>
        <dbReference type="Pfam" id="PF13656"/>
    </source>
</evidence>
<dbReference type="SUPFAM" id="SSF55257">
    <property type="entry name" value="RBP11-like subunits of RNA polymerase"/>
    <property type="match status" value="1"/>
</dbReference>
<dbReference type="InterPro" id="IPR022905">
    <property type="entry name" value="Rpo11-like"/>
</dbReference>
<evidence type="ECO:0000313" key="7">
    <source>
        <dbReference type="Proteomes" id="UP000245934"/>
    </source>
</evidence>
<dbReference type="GO" id="GO:0046983">
    <property type="term" value="F:protein dimerization activity"/>
    <property type="evidence" value="ECO:0007669"/>
    <property type="project" value="InterPro"/>
</dbReference>
<dbReference type="Proteomes" id="UP000245934">
    <property type="component" value="Unassembled WGS sequence"/>
</dbReference>
<evidence type="ECO:0000256" key="3">
    <source>
        <dbReference type="ARBA" id="ARBA00023163"/>
    </source>
</evidence>
<keyword evidence="4" id="KW-0548">Nucleotidyltransferase</keyword>
<evidence type="ECO:0000256" key="2">
    <source>
        <dbReference type="ARBA" id="ARBA00022490"/>
    </source>
</evidence>
<dbReference type="EMBL" id="QGMZ01000018">
    <property type="protein sequence ID" value="PWR73520.1"/>
    <property type="molecule type" value="Genomic_DNA"/>
</dbReference>
<keyword evidence="7" id="KW-1185">Reference proteome</keyword>
<gene>
    <name evidence="4" type="primary">rpo11</name>
    <name evidence="4" type="synonym">rpoL</name>
    <name evidence="6" type="ORF">DLD82_09775</name>
</gene>
<name>A0A2V2N4J6_9EURY</name>
<dbReference type="InterPro" id="IPR009025">
    <property type="entry name" value="RBP11-like_dimer"/>
</dbReference>
<sequence length="92" mass="10096">MNITVLELGEDMVRISLAGQGHTFMNALKTEILTDSTVDVANYVIEFQFSDPVLTVTTHNKADPVKPILDACKRLSGQCEDLLSSLEQSAKK</sequence>
<dbReference type="EC" id="2.7.7.6" evidence="4"/>
<comment type="function">
    <text evidence="4">DNA-dependent RNA polymerase (RNAP) catalyzes the transcription of DNA into RNA using the four ribonucleoside triphosphates as substrates.</text>
</comment>
<comment type="similarity">
    <text evidence="4">Belongs to the archaeal Rpo11/eukaryotic RPB11/RPC19 RNA polymerase subunit family.</text>
</comment>
<dbReference type="GO" id="GO:0003899">
    <property type="term" value="F:DNA-directed RNA polymerase activity"/>
    <property type="evidence" value="ECO:0007669"/>
    <property type="project" value="UniProtKB-UniRule"/>
</dbReference>
<dbReference type="HAMAP" id="MF_00261">
    <property type="entry name" value="RNApol_arch_Rpo11"/>
    <property type="match status" value="1"/>
</dbReference>
<evidence type="ECO:0000256" key="4">
    <source>
        <dbReference type="HAMAP-Rule" id="MF_00261"/>
    </source>
</evidence>
<dbReference type="Gene3D" id="3.30.1360.10">
    <property type="entry name" value="RNA polymerase, RBP11-like subunit"/>
    <property type="match status" value="1"/>
</dbReference>